<proteinExistence type="inferred from homology"/>
<dbReference type="PANTHER" id="PTHR31374:SF19">
    <property type="entry name" value="F8A24.8 PROTEIN"/>
    <property type="match status" value="1"/>
</dbReference>
<dbReference type="EMBL" id="JBEAFC010000007">
    <property type="protein sequence ID" value="KAL1549402.1"/>
    <property type="molecule type" value="Genomic_DNA"/>
</dbReference>
<dbReference type="Proteomes" id="UP001567538">
    <property type="component" value="Unassembled WGS sequence"/>
</dbReference>
<dbReference type="AlphaFoldDB" id="A0ABD1GYZ5"/>
<reference evidence="2 3" key="1">
    <citation type="submission" date="2024-06" db="EMBL/GenBank/DDBJ databases">
        <title>A chromosome level genome sequence of Diviner's sage (Salvia divinorum).</title>
        <authorList>
            <person name="Ford S.A."/>
            <person name="Ro D.-K."/>
            <person name="Ness R.W."/>
            <person name="Phillips M.A."/>
        </authorList>
    </citation>
    <scope>NUCLEOTIDE SEQUENCE [LARGE SCALE GENOMIC DNA]</scope>
    <source>
        <strain evidence="2">SAF-2024a</strain>
        <tissue evidence="2">Leaf</tissue>
    </source>
</reference>
<dbReference type="InterPro" id="IPR003676">
    <property type="entry name" value="SAUR_fam"/>
</dbReference>
<protein>
    <submittedName>
        <fullName evidence="2">Auxin-responsive protein SAUR50-like</fullName>
    </submittedName>
</protein>
<name>A0ABD1GYZ5_SALDI</name>
<evidence type="ECO:0000313" key="3">
    <source>
        <dbReference type="Proteomes" id="UP001567538"/>
    </source>
</evidence>
<accession>A0ABD1GYZ5</accession>
<sequence length="111" mass="12886">MEAPHRRSGLKYLVKKLQNHLQLSRRVDALAVYVCEETVPHDVKEGQFAVVAKKDEEKPTRFVLELSVLKHPPFLRLLQLAEDEFGFQHDGALKLPCQPEELRRILQDRTC</sequence>
<organism evidence="2 3">
    <name type="scientific">Salvia divinorum</name>
    <name type="common">Maria pastora</name>
    <name type="synonym">Diviner's sage</name>
    <dbReference type="NCBI Taxonomy" id="28513"/>
    <lineage>
        <taxon>Eukaryota</taxon>
        <taxon>Viridiplantae</taxon>
        <taxon>Streptophyta</taxon>
        <taxon>Embryophyta</taxon>
        <taxon>Tracheophyta</taxon>
        <taxon>Spermatophyta</taxon>
        <taxon>Magnoliopsida</taxon>
        <taxon>eudicotyledons</taxon>
        <taxon>Gunneridae</taxon>
        <taxon>Pentapetalae</taxon>
        <taxon>asterids</taxon>
        <taxon>lamiids</taxon>
        <taxon>Lamiales</taxon>
        <taxon>Lamiaceae</taxon>
        <taxon>Nepetoideae</taxon>
        <taxon>Mentheae</taxon>
        <taxon>Salviinae</taxon>
        <taxon>Salvia</taxon>
        <taxon>Salvia subgen. Calosphace</taxon>
    </lineage>
</organism>
<evidence type="ECO:0000313" key="2">
    <source>
        <dbReference type="EMBL" id="KAL1549402.1"/>
    </source>
</evidence>
<dbReference type="Pfam" id="PF02519">
    <property type="entry name" value="Auxin_inducible"/>
    <property type="match status" value="1"/>
</dbReference>
<dbReference type="PANTHER" id="PTHR31374">
    <property type="entry name" value="AUXIN-INDUCED PROTEIN-LIKE-RELATED"/>
    <property type="match status" value="1"/>
</dbReference>
<evidence type="ECO:0000256" key="1">
    <source>
        <dbReference type="ARBA" id="ARBA00006974"/>
    </source>
</evidence>
<gene>
    <name evidence="2" type="ORF">AAHA92_17512</name>
</gene>
<comment type="similarity">
    <text evidence="1">Belongs to the ARG7 family.</text>
</comment>
<comment type="caution">
    <text evidence="2">The sequence shown here is derived from an EMBL/GenBank/DDBJ whole genome shotgun (WGS) entry which is preliminary data.</text>
</comment>
<keyword evidence="3" id="KW-1185">Reference proteome</keyword>